<dbReference type="RefSeq" id="XP_009219407.1">
    <property type="nucleotide sequence ID" value="XM_009221143.1"/>
</dbReference>
<dbReference type="OrthoDB" id="10535627at2759"/>
<dbReference type="HOGENOM" id="CLU_823971_0_0_1"/>
<evidence type="ECO:0000313" key="3">
    <source>
        <dbReference type="Proteomes" id="UP000006039"/>
    </source>
</evidence>
<reference evidence="1" key="2">
    <citation type="submission" date="2010-07" db="EMBL/GenBank/DDBJ databases">
        <authorList>
            <consortium name="The Broad Institute Genome Sequencing Platform"/>
            <consortium name="Broad Institute Genome Sequencing Center for Infectious Disease"/>
            <person name="Ma L.-J."/>
            <person name="Dead R."/>
            <person name="Young S."/>
            <person name="Zeng Q."/>
            <person name="Koehrsen M."/>
            <person name="Alvarado L."/>
            <person name="Berlin A."/>
            <person name="Chapman S.B."/>
            <person name="Chen Z."/>
            <person name="Freedman E."/>
            <person name="Gellesch M."/>
            <person name="Goldberg J."/>
            <person name="Griggs A."/>
            <person name="Gujja S."/>
            <person name="Heilman E.R."/>
            <person name="Heiman D."/>
            <person name="Hepburn T."/>
            <person name="Howarth C."/>
            <person name="Jen D."/>
            <person name="Larson L."/>
            <person name="Mehta T."/>
            <person name="Neiman D."/>
            <person name="Pearson M."/>
            <person name="Roberts A."/>
            <person name="Saif S."/>
            <person name="Shea T."/>
            <person name="Shenoy N."/>
            <person name="Sisk P."/>
            <person name="Stolte C."/>
            <person name="Sykes S."/>
            <person name="Walk T."/>
            <person name="White J."/>
            <person name="Yandava C."/>
            <person name="Haas B."/>
            <person name="Nusbaum C."/>
            <person name="Birren B."/>
        </authorList>
    </citation>
    <scope>NUCLEOTIDE SEQUENCE</scope>
    <source>
        <strain evidence="1">R3-111a-1</strain>
    </source>
</reference>
<name>J3NQ06_GAET3</name>
<dbReference type="GeneID" id="20343822"/>
<dbReference type="Proteomes" id="UP000006039">
    <property type="component" value="Unassembled WGS sequence"/>
</dbReference>
<reference evidence="3" key="1">
    <citation type="submission" date="2010-07" db="EMBL/GenBank/DDBJ databases">
        <title>The genome sequence of Gaeumannomyces graminis var. tritici strain R3-111a-1.</title>
        <authorList>
            <consortium name="The Broad Institute Genome Sequencing Platform"/>
            <person name="Ma L.-J."/>
            <person name="Dead R."/>
            <person name="Young S."/>
            <person name="Zeng Q."/>
            <person name="Koehrsen M."/>
            <person name="Alvarado L."/>
            <person name="Berlin A."/>
            <person name="Chapman S.B."/>
            <person name="Chen Z."/>
            <person name="Freedman E."/>
            <person name="Gellesch M."/>
            <person name="Goldberg J."/>
            <person name="Griggs A."/>
            <person name="Gujja S."/>
            <person name="Heilman E.R."/>
            <person name="Heiman D."/>
            <person name="Hepburn T."/>
            <person name="Howarth C."/>
            <person name="Jen D."/>
            <person name="Larson L."/>
            <person name="Mehta T."/>
            <person name="Neiman D."/>
            <person name="Pearson M."/>
            <person name="Roberts A."/>
            <person name="Saif S."/>
            <person name="Shea T."/>
            <person name="Shenoy N."/>
            <person name="Sisk P."/>
            <person name="Stolte C."/>
            <person name="Sykes S."/>
            <person name="Walk T."/>
            <person name="White J."/>
            <person name="Yandava C."/>
            <person name="Haas B."/>
            <person name="Nusbaum C."/>
            <person name="Birren B."/>
        </authorList>
    </citation>
    <scope>NUCLEOTIDE SEQUENCE [LARGE SCALE GENOMIC DNA]</scope>
    <source>
        <strain evidence="3">R3-111a-1</strain>
    </source>
</reference>
<protein>
    <submittedName>
        <fullName evidence="1 2">Uncharacterized protein</fullName>
    </submittedName>
</protein>
<dbReference type="EMBL" id="GL385396">
    <property type="protein sequence ID" value="EJT78262.1"/>
    <property type="molecule type" value="Genomic_DNA"/>
</dbReference>
<reference evidence="2" key="4">
    <citation type="journal article" date="2015" name="G3 (Bethesda)">
        <title>Genome sequences of three phytopathogenic species of the Magnaporthaceae family of fungi.</title>
        <authorList>
            <person name="Okagaki L.H."/>
            <person name="Nunes C.C."/>
            <person name="Sailsbery J."/>
            <person name="Clay B."/>
            <person name="Brown D."/>
            <person name="John T."/>
            <person name="Oh Y."/>
            <person name="Young N."/>
            <person name="Fitzgerald M."/>
            <person name="Haas B.J."/>
            <person name="Zeng Q."/>
            <person name="Young S."/>
            <person name="Adiconis X."/>
            <person name="Fan L."/>
            <person name="Levin J.Z."/>
            <person name="Mitchell T.K."/>
            <person name="Okubara P.A."/>
            <person name="Farman M.L."/>
            <person name="Kohn L.M."/>
            <person name="Birren B."/>
            <person name="Ma L.-J."/>
            <person name="Dean R.A."/>
        </authorList>
    </citation>
    <scope>NUCLEOTIDE SEQUENCE</scope>
    <source>
        <strain evidence="2">R3-111a-1</strain>
    </source>
</reference>
<reference evidence="1" key="3">
    <citation type="submission" date="2010-09" db="EMBL/GenBank/DDBJ databases">
        <title>Annotation of Gaeumannomyces graminis var. tritici R3-111a-1.</title>
        <authorList>
            <consortium name="The Broad Institute Genome Sequencing Platform"/>
            <person name="Ma L.-J."/>
            <person name="Dead R."/>
            <person name="Young S.K."/>
            <person name="Zeng Q."/>
            <person name="Gargeya S."/>
            <person name="Fitzgerald M."/>
            <person name="Haas B."/>
            <person name="Abouelleil A."/>
            <person name="Alvarado L."/>
            <person name="Arachchi H.M."/>
            <person name="Berlin A."/>
            <person name="Brown A."/>
            <person name="Chapman S.B."/>
            <person name="Chen Z."/>
            <person name="Dunbar C."/>
            <person name="Freedman E."/>
            <person name="Gearin G."/>
            <person name="Gellesch M."/>
            <person name="Goldberg J."/>
            <person name="Griggs A."/>
            <person name="Gujja S."/>
            <person name="Heiman D."/>
            <person name="Howarth C."/>
            <person name="Larson L."/>
            <person name="Lui A."/>
            <person name="MacDonald P.J.P."/>
            <person name="Mehta T."/>
            <person name="Montmayeur A."/>
            <person name="Murphy C."/>
            <person name="Neiman D."/>
            <person name="Pearson M."/>
            <person name="Priest M."/>
            <person name="Roberts A."/>
            <person name="Saif S."/>
            <person name="Shea T."/>
            <person name="Shenoy N."/>
            <person name="Sisk P."/>
            <person name="Stolte C."/>
            <person name="Sykes S."/>
            <person name="Yandava C."/>
            <person name="Wortman J."/>
            <person name="Nusbaum C."/>
            <person name="Birren B."/>
        </authorList>
    </citation>
    <scope>NUCLEOTIDE SEQUENCE</scope>
    <source>
        <strain evidence="1">R3-111a-1</strain>
    </source>
</reference>
<organism evidence="1">
    <name type="scientific">Gaeumannomyces tritici (strain R3-111a-1)</name>
    <name type="common">Wheat and barley take-all root rot fungus</name>
    <name type="synonym">Gaeumannomyces graminis var. tritici</name>
    <dbReference type="NCBI Taxonomy" id="644352"/>
    <lineage>
        <taxon>Eukaryota</taxon>
        <taxon>Fungi</taxon>
        <taxon>Dikarya</taxon>
        <taxon>Ascomycota</taxon>
        <taxon>Pezizomycotina</taxon>
        <taxon>Sordariomycetes</taxon>
        <taxon>Sordariomycetidae</taxon>
        <taxon>Magnaporthales</taxon>
        <taxon>Magnaporthaceae</taxon>
        <taxon>Gaeumannomyces</taxon>
    </lineage>
</organism>
<dbReference type="AlphaFoldDB" id="J3NQ06"/>
<reference evidence="2" key="5">
    <citation type="submission" date="2018-04" db="UniProtKB">
        <authorList>
            <consortium name="EnsemblFungi"/>
        </authorList>
    </citation>
    <scope>IDENTIFICATION</scope>
    <source>
        <strain evidence="2">R3-111a-1</strain>
    </source>
</reference>
<keyword evidence="3" id="KW-1185">Reference proteome</keyword>
<dbReference type="EnsemblFungi" id="EJT78262">
    <property type="protein sequence ID" value="EJT78262"/>
    <property type="gene ID" value="GGTG_03364"/>
</dbReference>
<evidence type="ECO:0000313" key="1">
    <source>
        <dbReference type="EMBL" id="EJT78262.1"/>
    </source>
</evidence>
<evidence type="ECO:0000313" key="2">
    <source>
        <dbReference type="EnsemblFungi" id="EJT78262"/>
    </source>
</evidence>
<accession>J3NQ06</accession>
<dbReference type="eggNOG" id="ENOG502RN50">
    <property type="taxonomic scope" value="Eukaryota"/>
</dbReference>
<dbReference type="VEuPathDB" id="FungiDB:GGTG_03364"/>
<gene>
    <name evidence="2" type="primary">20343822</name>
    <name evidence="1" type="ORF">GGTG_03364</name>
</gene>
<sequence>MYFSDPKGSETTVHASGPSQQELDTIATNQAINGDYELQFYDHDSQAVVTLLGWIQTLETLKVHYYNHATGRSSREITDAKHFFMLGDLLHSAVFCLFPMAASVRKEVIRGLDRCATLGAFWHNLRCLDVRLLNARSQAHGVVRELQDATHFSRDLDRALVFRWQPGEDLVKTLASIMPQYGYDALSRTYYHAPAVHRPLIPPTCNPGRLRFTVVPDLLPHTLFFRLKHAGPAGLQALLQTILLLPSPHPPAASNEALKENRLLRSSKTVSYYSEQHSYPLDYRDVPFPKSPRTGPPPASYGGHTYLVSCSERELLRVKAVIGKLRDETIRNVGEDR</sequence>
<proteinExistence type="predicted"/>